<dbReference type="Pfam" id="PF00248">
    <property type="entry name" value="Aldo_ket_red"/>
    <property type="match status" value="1"/>
</dbReference>
<dbReference type="InterPro" id="IPR023210">
    <property type="entry name" value="NADP_OxRdtase_dom"/>
</dbReference>
<dbReference type="PROSITE" id="PS00063">
    <property type="entry name" value="ALDOKETO_REDUCTASE_3"/>
    <property type="match status" value="1"/>
</dbReference>
<dbReference type="PRINTS" id="PR00069">
    <property type="entry name" value="ALDKETRDTASE"/>
</dbReference>
<evidence type="ECO:0000313" key="4">
    <source>
        <dbReference type="Ensembl" id="ENSCPBP00000038538.1"/>
    </source>
</evidence>
<feature type="domain" description="NADP-dependent oxidoreductase" evidence="3">
    <location>
        <begin position="30"/>
        <end position="278"/>
    </location>
</feature>
<evidence type="ECO:0000256" key="2">
    <source>
        <dbReference type="ARBA" id="ARBA00023002"/>
    </source>
</evidence>
<dbReference type="InterPro" id="IPR036812">
    <property type="entry name" value="NAD(P)_OxRdtase_dom_sf"/>
</dbReference>
<dbReference type="PANTHER" id="PTHR43827:SF10">
    <property type="entry name" value="ZGC:110366"/>
    <property type="match status" value="1"/>
</dbReference>
<proteinExistence type="inferred from homology"/>
<reference evidence="4" key="2">
    <citation type="submission" date="2025-09" db="UniProtKB">
        <authorList>
            <consortium name="Ensembl"/>
        </authorList>
    </citation>
    <scope>IDENTIFICATION</scope>
</reference>
<evidence type="ECO:0000256" key="1">
    <source>
        <dbReference type="ARBA" id="ARBA00007905"/>
    </source>
</evidence>
<dbReference type="PANTHER" id="PTHR43827">
    <property type="entry name" value="2,5-DIKETO-D-GLUCONIC ACID REDUCTASE"/>
    <property type="match status" value="1"/>
</dbReference>
<dbReference type="CDD" id="cd19135">
    <property type="entry name" value="AKR_CeZK1290-like"/>
    <property type="match status" value="1"/>
</dbReference>
<gene>
    <name evidence="4" type="primary">LOC101942561</name>
</gene>
<name>A0A8C3IVD3_CHRPI</name>
<dbReference type="PROSITE" id="PS00062">
    <property type="entry name" value="ALDOKETO_REDUCTASE_2"/>
    <property type="match status" value="1"/>
</dbReference>
<keyword evidence="2" id="KW-0560">Oxidoreductase</keyword>
<dbReference type="Ensembl" id="ENSCPBT00000045175.1">
    <property type="protein sequence ID" value="ENSCPBP00000038538.1"/>
    <property type="gene ID" value="ENSCPBG00000026633.1"/>
</dbReference>
<evidence type="ECO:0000313" key="5">
    <source>
        <dbReference type="Proteomes" id="UP000694380"/>
    </source>
</evidence>
<reference evidence="4" key="1">
    <citation type="submission" date="2025-08" db="UniProtKB">
        <authorList>
            <consortium name="Ensembl"/>
        </authorList>
    </citation>
    <scope>IDENTIFICATION</scope>
</reference>
<dbReference type="SUPFAM" id="SSF51430">
    <property type="entry name" value="NAD(P)-linked oxidoreductase"/>
    <property type="match status" value="1"/>
</dbReference>
<protein>
    <recommendedName>
        <fullName evidence="3">NADP-dependent oxidoreductase domain-containing protein</fullName>
    </recommendedName>
</protein>
<sequence length="375" mass="42535">MGTRLSMASRAPLGFPTLPLSNGLHIPVLGLGTSHQGGYSHDAVVYALQKCGIRHIDTAKRYGCESLLQKAIKESDVKREDLWITTKLWHSDYGYENTKQACLESCKRLGVQYLDLYLVHWPDAQVPGKSNREVRAETWRAMEDLYEKGICRSIGVSNFLINHLEQLKEDCKITPHVNQVEYHPFQRPQELVDYCRGRNIVFEGYCPLAKGEALTHPNIIQLAKKYGKTPAQICIRWSIQNGIVTIPKSTKIERIQENCEVFDFNLREEDLEFLDSLNINKKLIHLTYPIWKGAVASEVTQRVPDTGASTSKILPQVWPVRFLLDFTLWWVAGEVPLSLEPWALPAAARRKSSMTQSAIMSTLKSLRNITTTQGS</sequence>
<organism evidence="4 5">
    <name type="scientific">Chrysemys picta bellii</name>
    <name type="common">Western painted turtle</name>
    <name type="synonym">Emys bellii</name>
    <dbReference type="NCBI Taxonomy" id="8478"/>
    <lineage>
        <taxon>Eukaryota</taxon>
        <taxon>Metazoa</taxon>
        <taxon>Chordata</taxon>
        <taxon>Craniata</taxon>
        <taxon>Vertebrata</taxon>
        <taxon>Euteleostomi</taxon>
        <taxon>Archelosauria</taxon>
        <taxon>Testudinata</taxon>
        <taxon>Testudines</taxon>
        <taxon>Cryptodira</taxon>
        <taxon>Durocryptodira</taxon>
        <taxon>Testudinoidea</taxon>
        <taxon>Emydidae</taxon>
        <taxon>Chrysemys</taxon>
    </lineage>
</organism>
<dbReference type="InterPro" id="IPR020471">
    <property type="entry name" value="AKR"/>
</dbReference>
<comment type="similarity">
    <text evidence="1">Belongs to the aldo/keto reductase family.</text>
</comment>
<dbReference type="FunFam" id="3.20.20.100:FF:000015">
    <property type="entry name" value="Oxidoreductase, aldo/keto reductase family"/>
    <property type="match status" value="1"/>
</dbReference>
<dbReference type="GO" id="GO:0016491">
    <property type="term" value="F:oxidoreductase activity"/>
    <property type="evidence" value="ECO:0007669"/>
    <property type="project" value="UniProtKB-KW"/>
</dbReference>
<evidence type="ECO:0000259" key="3">
    <source>
        <dbReference type="Pfam" id="PF00248"/>
    </source>
</evidence>
<accession>A0A8C3IVD3</accession>
<dbReference type="Proteomes" id="UP000694380">
    <property type="component" value="Unplaced"/>
</dbReference>
<dbReference type="GeneTree" id="ENSGT00940000164809"/>
<dbReference type="AlphaFoldDB" id="A0A8C3IVD3"/>
<dbReference type="Gene3D" id="3.20.20.100">
    <property type="entry name" value="NADP-dependent oxidoreductase domain"/>
    <property type="match status" value="1"/>
</dbReference>
<dbReference type="InterPro" id="IPR018170">
    <property type="entry name" value="Aldo/ket_reductase_CS"/>
</dbReference>
<keyword evidence="5" id="KW-1185">Reference proteome</keyword>